<dbReference type="GO" id="GO:0008725">
    <property type="term" value="F:DNA-3-methyladenine glycosylase activity"/>
    <property type="evidence" value="ECO:0007669"/>
    <property type="project" value="TreeGrafter"/>
</dbReference>
<proteinExistence type="predicted"/>
<dbReference type="PANTHER" id="PTHR43003">
    <property type="entry name" value="DNA-3-METHYLADENINE GLYCOSYLASE"/>
    <property type="match status" value="1"/>
</dbReference>
<evidence type="ECO:0000256" key="4">
    <source>
        <dbReference type="ARBA" id="ARBA00023204"/>
    </source>
</evidence>
<dbReference type="EC" id="3.2.2.21" evidence="2"/>
<dbReference type="RefSeq" id="WP_218284732.1">
    <property type="nucleotide sequence ID" value="NZ_CP076448.1"/>
</dbReference>
<evidence type="ECO:0000256" key="3">
    <source>
        <dbReference type="ARBA" id="ARBA00022763"/>
    </source>
</evidence>
<feature type="domain" description="HhH-GPD" evidence="5">
    <location>
        <begin position="53"/>
        <end position="206"/>
    </location>
</feature>
<dbReference type="Proteomes" id="UP000694001">
    <property type="component" value="Chromosome"/>
</dbReference>
<organism evidence="6 7">
    <name type="scientific">Elioraea tepida</name>
    <dbReference type="NCBI Taxonomy" id="2843330"/>
    <lineage>
        <taxon>Bacteria</taxon>
        <taxon>Pseudomonadati</taxon>
        <taxon>Pseudomonadota</taxon>
        <taxon>Alphaproteobacteria</taxon>
        <taxon>Acetobacterales</taxon>
        <taxon>Elioraeaceae</taxon>
        <taxon>Elioraea</taxon>
    </lineage>
</organism>
<evidence type="ECO:0000313" key="7">
    <source>
        <dbReference type="Proteomes" id="UP000694001"/>
    </source>
</evidence>
<evidence type="ECO:0000256" key="1">
    <source>
        <dbReference type="ARBA" id="ARBA00000086"/>
    </source>
</evidence>
<dbReference type="PANTHER" id="PTHR43003:SF5">
    <property type="entry name" value="DNA-3-METHYLADENINE GLYCOSYLASE"/>
    <property type="match status" value="1"/>
</dbReference>
<dbReference type="Pfam" id="PF00730">
    <property type="entry name" value="HhH-GPD"/>
    <property type="match status" value="1"/>
</dbReference>
<dbReference type="GO" id="GO:0043916">
    <property type="term" value="F:DNA-7-methylguanine glycosylase activity"/>
    <property type="evidence" value="ECO:0007669"/>
    <property type="project" value="TreeGrafter"/>
</dbReference>
<dbReference type="CDD" id="cd00056">
    <property type="entry name" value="ENDO3c"/>
    <property type="match status" value="1"/>
</dbReference>
<dbReference type="GO" id="GO:0032131">
    <property type="term" value="F:alkylated DNA binding"/>
    <property type="evidence" value="ECO:0007669"/>
    <property type="project" value="TreeGrafter"/>
</dbReference>
<keyword evidence="3" id="KW-0227">DNA damage</keyword>
<dbReference type="GO" id="GO:0005737">
    <property type="term" value="C:cytoplasm"/>
    <property type="evidence" value="ECO:0007669"/>
    <property type="project" value="TreeGrafter"/>
</dbReference>
<evidence type="ECO:0000259" key="5">
    <source>
        <dbReference type="SMART" id="SM00478"/>
    </source>
</evidence>
<keyword evidence="7" id="KW-1185">Reference proteome</keyword>
<reference evidence="6" key="1">
    <citation type="submission" date="2021-06" db="EMBL/GenBank/DDBJ databases">
        <title>Elioraea tepida, sp. nov., a moderately thermophilic aerobic anoxygenic phototrophic bacterium isolated from an alkaline siliceous hot spring mat community in Yellowstone National Park, WY, USA.</title>
        <authorList>
            <person name="Saini M.K."/>
            <person name="Yoshida S."/>
            <person name="Sebastian A."/>
            <person name="Hirose S."/>
            <person name="Hara E."/>
            <person name="Tamaki H."/>
            <person name="Soulier N.T."/>
            <person name="Albert I."/>
            <person name="Hanada S."/>
            <person name="Bryant D.A."/>
            <person name="Tank M."/>
        </authorList>
    </citation>
    <scope>NUCLEOTIDE SEQUENCE</scope>
    <source>
        <strain evidence="6">MS-P2</strain>
    </source>
</reference>
<accession>A0A975U009</accession>
<sequence length="216" mass="23237">MSEAEPPLPPAERAALRRLFARAPVFAAVERQAGRLPWRTRPPGFPGLLAAIVGQQISNHAAAAIWRRLEALMGGTPTAEALLALPETALRSAGLSGPKIAYARGLAEAVATRRIVPEAFPLMPDEAVIAAISSLRGFGRWSAEIYLLFALGRRDAFPAADLALAASAQALLGLAERPGEKRLRALAEAWAPYRGLAARLLWHHWRHLTSRPAVDS</sequence>
<name>A0A975U009_9PROT</name>
<dbReference type="EMBL" id="CP076448">
    <property type="protein sequence ID" value="QXM23821.1"/>
    <property type="molecule type" value="Genomic_DNA"/>
</dbReference>
<dbReference type="GO" id="GO:0006307">
    <property type="term" value="P:DNA alkylation repair"/>
    <property type="evidence" value="ECO:0007669"/>
    <property type="project" value="TreeGrafter"/>
</dbReference>
<dbReference type="InterPro" id="IPR003265">
    <property type="entry name" value="HhH-GPD_domain"/>
</dbReference>
<protein>
    <recommendedName>
        <fullName evidence="2">DNA-3-methyladenine glycosylase II</fullName>
        <ecNumber evidence="2">3.2.2.21</ecNumber>
    </recommendedName>
</protein>
<dbReference type="GO" id="GO:0032993">
    <property type="term" value="C:protein-DNA complex"/>
    <property type="evidence" value="ECO:0007669"/>
    <property type="project" value="TreeGrafter"/>
</dbReference>
<gene>
    <name evidence="6" type="ORF">KO353_10970</name>
</gene>
<keyword evidence="4" id="KW-0234">DNA repair</keyword>
<dbReference type="SMART" id="SM00478">
    <property type="entry name" value="ENDO3c"/>
    <property type="match status" value="1"/>
</dbReference>
<dbReference type="AlphaFoldDB" id="A0A975U009"/>
<dbReference type="InterPro" id="IPR051912">
    <property type="entry name" value="Alkylbase_DNA_Glycosylase/TA"/>
</dbReference>
<dbReference type="KEGG" id="elio:KO353_10970"/>
<evidence type="ECO:0000256" key="2">
    <source>
        <dbReference type="ARBA" id="ARBA00012000"/>
    </source>
</evidence>
<comment type="catalytic activity">
    <reaction evidence="1">
        <text>Hydrolysis of alkylated DNA, releasing 3-methyladenine, 3-methylguanine, 7-methylguanine and 7-methyladenine.</text>
        <dbReference type="EC" id="3.2.2.21"/>
    </reaction>
</comment>
<dbReference type="GO" id="GO:0006285">
    <property type="term" value="P:base-excision repair, AP site formation"/>
    <property type="evidence" value="ECO:0007669"/>
    <property type="project" value="TreeGrafter"/>
</dbReference>
<evidence type="ECO:0000313" key="6">
    <source>
        <dbReference type="EMBL" id="QXM23821.1"/>
    </source>
</evidence>